<reference evidence="4 5" key="1">
    <citation type="submission" date="2019-11" db="EMBL/GenBank/DDBJ databases">
        <title>Eggerthellaceae novel genus isolated from the rectal contents of marmort.</title>
        <authorList>
            <person name="Zhang G."/>
        </authorList>
    </citation>
    <scope>NUCLEOTIDE SEQUENCE [LARGE SCALE GENOMIC DNA]</scope>
    <source>
        <strain evidence="5">zg-886</strain>
    </source>
</reference>
<dbReference type="Gene3D" id="2.60.40.10">
    <property type="entry name" value="Immunoglobulins"/>
    <property type="match status" value="1"/>
</dbReference>
<name>A0ABX0IHG8_9ACTN</name>
<evidence type="ECO:0000256" key="3">
    <source>
        <dbReference type="SAM" id="SignalP"/>
    </source>
</evidence>
<dbReference type="Pfam" id="PF01473">
    <property type="entry name" value="Choline_bind_1"/>
    <property type="match status" value="3"/>
</dbReference>
<keyword evidence="3" id="KW-0732">Signal</keyword>
<feature type="repeat" description="Cell wall-binding" evidence="2">
    <location>
        <begin position="1346"/>
        <end position="1365"/>
    </location>
</feature>
<dbReference type="InterPro" id="IPR028994">
    <property type="entry name" value="Integrin_alpha_N"/>
</dbReference>
<sequence>MNDSSHFASVHLDRRMTWAFALFAGIFALACSLACATPAFAGPSYEDVGTVNAGSYLPNVADRSDESGANIFGFDTSKSNTEDYGTMDPSTGWMGVVPKELLSISNPSNNWSGYVDLRLDDIVSSTGSSSGYHHYNNNVYTDSSKTGAVAPVDLTHNGRDDVVMLCNNDDEWSLRLSAVHSIYSNSDPGDPFLLKGKSLLEIPVGNDYLAGAAPHNTQDNAPMMQDPNRYHLATGDIDGNGSDDAAVFIYGENNPELHLFFMFHAKDSLAYSGKDWQRYELDGSGYLDGSRYLFVCHKKIDLPRYQNTKYYGLLPASLAVDDLSGDGNDDVIVAYQEGSPNGGSYVTNIGVYQANGGTPMNAFTEPAIIGDSKPWLVPDRSSTQMTSVTVGDPDNDNHNELVVGGYGGYSATDGELYLSYLEWVYDSESDATGHLDRNNIHGFTWMTDDNGLHHTTGSNLPGHKANVDTSLYYEDPDSRYCKTDGSYYTLSRYTNSSNWTVPLACASLTGYQNNATCDQVFFGMFWYGYNKDTNSFAPHRDTFKNHFNGHDGNNVLLLMTEATTTEDMLPVGDGQATVETMTNYAGTEVLYCTSMFDEDGDHGDDIRYDHYIFRDTGSTTEWAWWCDRDDIEWDDRTARWATCLGNFDYTGSEDQDALFMKLVGHEFIYTEPVVESVLFAPPAFKDIQVAEGSAYDSGSTALTDINGDTVDGSASLSIGFEFQILAGFKVGKTETELGVTPGFSVAPSYKGSVTHEVWKTVSTSKGQDSAVVTCTPLDLYYYEIWRPGASEENEYAVMKAPGTPQIEVLPLEEYDKCAAQYNKMAEEYNKAYEAKAIDAMNAYGIGSTTDFVDGLLAYMPRAETFALHTKGRPDTYQQPNHLDTSEFDIREGETLGLDHGQAFGATARSLTCTWKRSDGGGVSWNLKQGLKFHAGTRLSDFDLMMGLNESGSVGKTFYYGNQYKGEFKSVTTDWNDYDFEMGMYAGRYKDSDNPDRLASDCALVGETDSASFNLVGYSAKRVQYGPAVAHGLVATSVTSHEATFETQLPWGAHNAPGSYLLQRKNANTGEWDTVHTFEKRNVTDENAEDELWTETFTDTGLAPSTTYAYRIVDDEQLHAASTSITTKATQLFPVDYPANGDWGHMTARAVAPVTGSISYFVSGGNVPENSDLTFKLHLANGYAVTGWNVTETVSGTTKSLLSDPRVTISGDLLTLQVNDIAGAIDVSPVILSPEDEPVVHGSWRKSNNRWWFERYNGSFPKATWLRVPGDWYHFDADGWMQTGWLRDGKAWYYLDKSGAMATDWKKVDGAWYHLGDTGAMTTGWLCDDGRWYYLNHADEGTEGAAAIGWQKIGGKWYYFRNASEGVEGSMLPGGWHKIDGTWYLMNGRHDGTYGAMMTGWKKLGETWYYLDESGAMQTGWQKIGGTWYYLNDNGAMQTGPKMIDGRLYWFAKSGAWLK</sequence>
<dbReference type="InterPro" id="IPR013783">
    <property type="entry name" value="Ig-like_fold"/>
</dbReference>
<organism evidence="4 5">
    <name type="scientific">Xiamenia xianingshaonis</name>
    <dbReference type="NCBI Taxonomy" id="2682776"/>
    <lineage>
        <taxon>Bacteria</taxon>
        <taxon>Bacillati</taxon>
        <taxon>Actinomycetota</taxon>
        <taxon>Coriobacteriia</taxon>
        <taxon>Eggerthellales</taxon>
        <taxon>Eggerthellaceae</taxon>
        <taxon>Xiamenia</taxon>
    </lineage>
</organism>
<feature type="repeat" description="Cell wall-binding" evidence="2">
    <location>
        <begin position="1397"/>
        <end position="1416"/>
    </location>
</feature>
<dbReference type="SUPFAM" id="SSF69318">
    <property type="entry name" value="Integrin alpha N-terminal domain"/>
    <property type="match status" value="1"/>
</dbReference>
<evidence type="ECO:0000313" key="4">
    <source>
        <dbReference type="EMBL" id="NHM13482.1"/>
    </source>
</evidence>
<feature type="repeat" description="Cell wall-binding" evidence="2">
    <location>
        <begin position="1417"/>
        <end position="1436"/>
    </location>
</feature>
<dbReference type="SUPFAM" id="SSF69360">
    <property type="entry name" value="Cell wall binding repeat"/>
    <property type="match status" value="2"/>
</dbReference>
<protein>
    <submittedName>
        <fullName evidence="4">Uncharacterized protein</fullName>
    </submittedName>
</protein>
<dbReference type="PROSITE" id="PS51170">
    <property type="entry name" value="CW"/>
    <property type="match status" value="4"/>
</dbReference>
<comment type="caution">
    <text evidence="4">The sequence shown here is derived from an EMBL/GenBank/DDBJ whole genome shotgun (WGS) entry which is preliminary data.</text>
</comment>
<dbReference type="Pfam" id="PF19127">
    <property type="entry name" value="Choline_bind_3"/>
    <property type="match status" value="2"/>
</dbReference>
<proteinExistence type="predicted"/>
<feature type="chain" id="PRO_5046284773" evidence="3">
    <location>
        <begin position="42"/>
        <end position="1458"/>
    </location>
</feature>
<dbReference type="RefSeq" id="WP_166338377.1">
    <property type="nucleotide sequence ID" value="NZ_WPCR01000002.1"/>
</dbReference>
<gene>
    <name evidence="4" type="ORF">GMI68_01635</name>
</gene>
<evidence type="ECO:0000256" key="1">
    <source>
        <dbReference type="ARBA" id="ARBA00022737"/>
    </source>
</evidence>
<evidence type="ECO:0000256" key="2">
    <source>
        <dbReference type="PROSITE-ProRule" id="PRU00591"/>
    </source>
</evidence>
<evidence type="ECO:0000313" key="5">
    <source>
        <dbReference type="Proteomes" id="UP000636394"/>
    </source>
</evidence>
<dbReference type="Gene3D" id="2.10.270.10">
    <property type="entry name" value="Cholin Binding"/>
    <property type="match status" value="2"/>
</dbReference>
<keyword evidence="5" id="KW-1185">Reference proteome</keyword>
<feature type="signal peptide" evidence="3">
    <location>
        <begin position="1"/>
        <end position="41"/>
    </location>
</feature>
<dbReference type="EMBL" id="WPCR01000002">
    <property type="protein sequence ID" value="NHM13482.1"/>
    <property type="molecule type" value="Genomic_DNA"/>
</dbReference>
<feature type="repeat" description="Cell wall-binding" evidence="2">
    <location>
        <begin position="1281"/>
        <end position="1300"/>
    </location>
</feature>
<accession>A0ABX0IHG8</accession>
<dbReference type="Proteomes" id="UP000636394">
    <property type="component" value="Unassembled WGS sequence"/>
</dbReference>
<keyword evidence="1" id="KW-0677">Repeat</keyword>
<dbReference type="InterPro" id="IPR018337">
    <property type="entry name" value="Cell_wall/Cho-bd_repeat"/>
</dbReference>